<gene>
    <name evidence="1" type="ORF">GIB67_014723</name>
</gene>
<comment type="caution">
    <text evidence="1">The sequence shown here is derived from an EMBL/GenBank/DDBJ whole genome shotgun (WGS) entry which is preliminary data.</text>
</comment>
<dbReference type="PANTHER" id="PTHR31280:SF1">
    <property type="entry name" value="OS03G0138600 PROTEIN"/>
    <property type="match status" value="1"/>
</dbReference>
<reference evidence="1 2" key="1">
    <citation type="journal article" date="2020" name="IScience">
        <title>Genome Sequencing of the Endangered Kingdonia uniflora (Circaeasteraceae, Ranunculales) Reveals Potential Mechanisms of Evolutionary Specialization.</title>
        <authorList>
            <person name="Sun Y."/>
            <person name="Deng T."/>
            <person name="Zhang A."/>
            <person name="Moore M.J."/>
            <person name="Landis J.B."/>
            <person name="Lin N."/>
            <person name="Zhang H."/>
            <person name="Zhang X."/>
            <person name="Huang J."/>
            <person name="Zhang X."/>
            <person name="Sun H."/>
            <person name="Wang H."/>
        </authorList>
    </citation>
    <scope>NUCLEOTIDE SEQUENCE [LARGE SCALE GENOMIC DNA]</scope>
    <source>
        <strain evidence="1">TB1705</strain>
        <tissue evidence="1">Leaf</tissue>
    </source>
</reference>
<keyword evidence="2" id="KW-1185">Reference proteome</keyword>
<organism evidence="1 2">
    <name type="scientific">Kingdonia uniflora</name>
    <dbReference type="NCBI Taxonomy" id="39325"/>
    <lineage>
        <taxon>Eukaryota</taxon>
        <taxon>Viridiplantae</taxon>
        <taxon>Streptophyta</taxon>
        <taxon>Embryophyta</taxon>
        <taxon>Tracheophyta</taxon>
        <taxon>Spermatophyta</taxon>
        <taxon>Magnoliopsida</taxon>
        <taxon>Ranunculales</taxon>
        <taxon>Circaeasteraceae</taxon>
        <taxon>Kingdonia</taxon>
    </lineage>
</organism>
<dbReference type="PANTHER" id="PTHR31280">
    <property type="entry name" value="PROTEIN UNC-13 HOMOLOG"/>
    <property type="match status" value="1"/>
</dbReference>
<dbReference type="AlphaFoldDB" id="A0A7J7NUQ2"/>
<dbReference type="InterPro" id="IPR008528">
    <property type="entry name" value="unc-13_homologue"/>
</dbReference>
<sequence length="89" mass="10244">MYSKVLSSALTSIQVWSEMRLFNYHESFHKETVSLMENLLPFALSVAKILDEDISNHERCDGVEDSTGSKVDYFIKSSMRNAYSKMLEI</sequence>
<evidence type="ECO:0000313" key="2">
    <source>
        <dbReference type="Proteomes" id="UP000541444"/>
    </source>
</evidence>
<accession>A0A7J7NUQ2</accession>
<name>A0A7J7NUQ2_9MAGN</name>
<dbReference type="EMBL" id="JACGCM010000554">
    <property type="protein sequence ID" value="KAF6170906.1"/>
    <property type="molecule type" value="Genomic_DNA"/>
</dbReference>
<proteinExistence type="predicted"/>
<dbReference type="Proteomes" id="UP000541444">
    <property type="component" value="Unassembled WGS sequence"/>
</dbReference>
<dbReference type="OrthoDB" id="2015333at2759"/>
<evidence type="ECO:0000313" key="1">
    <source>
        <dbReference type="EMBL" id="KAF6170906.1"/>
    </source>
</evidence>
<protein>
    <submittedName>
        <fullName evidence="1">Uncharacterized protein</fullName>
    </submittedName>
</protein>